<keyword evidence="3" id="KW-1185">Reference proteome</keyword>
<proteinExistence type="predicted"/>
<dbReference type="CDD" id="cd14797">
    <property type="entry name" value="DUF302"/>
    <property type="match status" value="1"/>
</dbReference>
<dbReference type="Gene3D" id="3.30.310.70">
    <property type="entry name" value="TT1751-like domain"/>
    <property type="match status" value="1"/>
</dbReference>
<dbReference type="EMBL" id="JAYJJU010000041">
    <property type="protein sequence ID" value="MEB3034803.1"/>
    <property type="molecule type" value="Genomic_DNA"/>
</dbReference>
<dbReference type="PIRSF" id="PIRSF021774">
    <property type="entry name" value="UCP021774"/>
    <property type="match status" value="1"/>
</dbReference>
<comment type="caution">
    <text evidence="2">The sequence shown here is derived from an EMBL/GenBank/DDBJ whole genome shotgun (WGS) entry which is preliminary data.</text>
</comment>
<dbReference type="Pfam" id="PF03625">
    <property type="entry name" value="DUF302"/>
    <property type="match status" value="1"/>
</dbReference>
<reference evidence="2 3" key="1">
    <citation type="submission" date="2023-12" db="EMBL/GenBank/DDBJ databases">
        <title>Description of new species of Mycobacterium terrae complex isolated from sewage at the Sao Paulo Zoological Park Foundation in Brazil.</title>
        <authorList>
            <person name="Romagnoli C.L."/>
            <person name="Conceicao E.C."/>
            <person name="Machado E."/>
            <person name="Barreto L.B.P.F."/>
            <person name="Sharma A."/>
            <person name="Silva N.M."/>
            <person name="Marques L.E."/>
            <person name="Juliana M.A."/>
            <person name="Lourenco M.C.S."/>
            <person name="Digiampietri L.A."/>
            <person name="Suffys P.N."/>
            <person name="Viana-Niero C."/>
        </authorList>
    </citation>
    <scope>NUCLEOTIDE SEQUENCE [LARGE SCALE GENOMIC DNA]</scope>
    <source>
        <strain evidence="2 3">MYC340</strain>
    </source>
</reference>
<dbReference type="PANTHER" id="PTHR38342:SF1">
    <property type="entry name" value="SLR5037 PROTEIN"/>
    <property type="match status" value="1"/>
</dbReference>
<name>A0ABU5Y3P5_9MYCO</name>
<evidence type="ECO:0000313" key="2">
    <source>
        <dbReference type="EMBL" id="MEB3034803.1"/>
    </source>
</evidence>
<dbReference type="RefSeq" id="WP_224974319.1">
    <property type="nucleotide sequence ID" value="NZ_JAYJJU010000041.1"/>
</dbReference>
<dbReference type="SUPFAM" id="SSF103247">
    <property type="entry name" value="TT1751-like"/>
    <property type="match status" value="1"/>
</dbReference>
<dbReference type="PANTHER" id="PTHR38342">
    <property type="entry name" value="SLR5037 PROTEIN"/>
    <property type="match status" value="1"/>
</dbReference>
<accession>A0ABU5Y3P5</accession>
<dbReference type="InterPro" id="IPR016796">
    <property type="entry name" value="UCP021774"/>
</dbReference>
<feature type="domain" description="DUF302" evidence="1">
    <location>
        <begin position="36"/>
        <end position="101"/>
    </location>
</feature>
<sequence length="138" mass="14842">MTVAMSTSVTGADFDTVTAKTREILKDNGFGVLTEIDMQATLKAKLGEDMERYLILGACNPPLAHRAVTAEKRIGVLLPCNVVVREDPQDPATVHVEAMNPQLMAQVIDNPALAAIADEVTEKIRNVVDTLADALRTA</sequence>
<evidence type="ECO:0000313" key="3">
    <source>
        <dbReference type="Proteomes" id="UP001298593"/>
    </source>
</evidence>
<evidence type="ECO:0000259" key="1">
    <source>
        <dbReference type="Pfam" id="PF03625"/>
    </source>
</evidence>
<gene>
    <name evidence="2" type="ORF">KV113_25005</name>
</gene>
<organism evidence="2 3">
    <name type="scientific">[Mycobacterium] nativiensis</name>
    <dbReference type="NCBI Taxonomy" id="2855503"/>
    <lineage>
        <taxon>Bacteria</taxon>
        <taxon>Bacillati</taxon>
        <taxon>Actinomycetota</taxon>
        <taxon>Actinomycetes</taxon>
        <taxon>Mycobacteriales</taxon>
        <taxon>Mycobacteriaceae</taxon>
        <taxon>Mycolicibacter</taxon>
    </lineage>
</organism>
<dbReference type="Proteomes" id="UP001298593">
    <property type="component" value="Unassembled WGS sequence"/>
</dbReference>
<protein>
    <submittedName>
        <fullName evidence="2">DUF302 domain-containing protein</fullName>
    </submittedName>
</protein>
<dbReference type="InterPro" id="IPR035923">
    <property type="entry name" value="TT1751-like_sf"/>
</dbReference>
<dbReference type="InterPro" id="IPR005180">
    <property type="entry name" value="DUF302"/>
</dbReference>